<reference evidence="3 4" key="1">
    <citation type="journal article" date="2020" name="Genome Biol. Evol.">
        <title>Comparative genomics of strictly vertically transmitted, feminizing microsporidia endosymbionts of amphipod crustaceans.</title>
        <authorList>
            <person name="Cormier A."/>
            <person name="Chebbi M.A."/>
            <person name="Giraud I."/>
            <person name="Wattier R."/>
            <person name="Teixeira M."/>
            <person name="Gilbert C."/>
            <person name="Rigaud T."/>
            <person name="Cordaux R."/>
        </authorList>
    </citation>
    <scope>NUCLEOTIDE SEQUENCE [LARGE SCALE GENOMIC DNA]</scope>
    <source>
        <strain evidence="3 4">Ou3-Ou53</strain>
    </source>
</reference>
<protein>
    <submittedName>
        <fullName evidence="3">Uncharacterized protein</fullName>
    </submittedName>
</protein>
<dbReference type="InterPro" id="IPR004018">
    <property type="entry name" value="RPEL_repeat"/>
</dbReference>
<proteinExistence type="predicted"/>
<dbReference type="AlphaFoldDB" id="A0A9P6H0T1"/>
<feature type="repeat" description="RPEL" evidence="2">
    <location>
        <begin position="41"/>
        <end position="66"/>
    </location>
</feature>
<dbReference type="SMART" id="SM00707">
    <property type="entry name" value="RPEL"/>
    <property type="match status" value="1"/>
</dbReference>
<dbReference type="OrthoDB" id="2195211at2759"/>
<dbReference type="Proteomes" id="UP000740883">
    <property type="component" value="Unassembled WGS sequence"/>
</dbReference>
<evidence type="ECO:0000256" key="2">
    <source>
        <dbReference type="PROSITE-ProRule" id="PRU00401"/>
    </source>
</evidence>
<keyword evidence="4" id="KW-1185">Reference proteome</keyword>
<sequence length="120" mass="14290">MNNDILREILKYVDNSVGYNKIDRLLTNTHNMKRKVDFVSRLLEEKLKVRPSVEDLREKNILKEEKDMNSIKERVNKVLQTKDKNTKSYLAPSISKIVKKMDFEYKKIVIMHKLGIKRVK</sequence>
<keyword evidence="1" id="KW-0677">Repeat</keyword>
<dbReference type="EMBL" id="SBJO01000007">
    <property type="protein sequence ID" value="KAF9764837.1"/>
    <property type="molecule type" value="Genomic_DNA"/>
</dbReference>
<dbReference type="Pfam" id="PF02755">
    <property type="entry name" value="RPEL"/>
    <property type="match status" value="1"/>
</dbReference>
<evidence type="ECO:0000256" key="1">
    <source>
        <dbReference type="ARBA" id="ARBA00022737"/>
    </source>
</evidence>
<evidence type="ECO:0000313" key="3">
    <source>
        <dbReference type="EMBL" id="KAF9764837.1"/>
    </source>
</evidence>
<organism evidence="3 4">
    <name type="scientific">Nosema granulosis</name>
    <dbReference type="NCBI Taxonomy" id="83296"/>
    <lineage>
        <taxon>Eukaryota</taxon>
        <taxon>Fungi</taxon>
        <taxon>Fungi incertae sedis</taxon>
        <taxon>Microsporidia</taxon>
        <taxon>Nosematidae</taxon>
        <taxon>Nosema</taxon>
    </lineage>
</organism>
<accession>A0A9P6H0T1</accession>
<evidence type="ECO:0000313" key="4">
    <source>
        <dbReference type="Proteomes" id="UP000740883"/>
    </source>
</evidence>
<dbReference type="PROSITE" id="PS51073">
    <property type="entry name" value="RPEL"/>
    <property type="match status" value="1"/>
</dbReference>
<name>A0A9P6H0T1_9MICR</name>
<comment type="caution">
    <text evidence="3">The sequence shown here is derived from an EMBL/GenBank/DDBJ whole genome shotgun (WGS) entry which is preliminary data.</text>
</comment>
<gene>
    <name evidence="3" type="ORF">NGRA_0211</name>
</gene>
<dbReference type="Gene3D" id="6.10.140.2130">
    <property type="match status" value="1"/>
</dbReference>